<reference evidence="2 3" key="1">
    <citation type="submission" date="2016-10" db="EMBL/GenBank/DDBJ databases">
        <authorList>
            <person name="de Groot N.N."/>
        </authorList>
    </citation>
    <scope>NUCLEOTIDE SEQUENCE [LARGE SCALE GENOMIC DNA]</scope>
    <source>
        <strain evidence="2 3">AR67</strain>
    </source>
</reference>
<organism evidence="2 3">
    <name type="scientific">Ruminococcus albus</name>
    <dbReference type="NCBI Taxonomy" id="1264"/>
    <lineage>
        <taxon>Bacteria</taxon>
        <taxon>Bacillati</taxon>
        <taxon>Bacillota</taxon>
        <taxon>Clostridia</taxon>
        <taxon>Eubacteriales</taxon>
        <taxon>Oscillospiraceae</taxon>
        <taxon>Ruminococcus</taxon>
    </lineage>
</organism>
<evidence type="ECO:0000313" key="3">
    <source>
        <dbReference type="Proteomes" id="UP000182192"/>
    </source>
</evidence>
<accession>A0A1I1PJP4</accession>
<dbReference type="AlphaFoldDB" id="A0A1I1PJP4"/>
<feature type="transmembrane region" description="Helical" evidence="1">
    <location>
        <begin position="39"/>
        <end position="57"/>
    </location>
</feature>
<keyword evidence="1" id="KW-0812">Transmembrane</keyword>
<dbReference type="EMBL" id="FOKQ01000035">
    <property type="protein sequence ID" value="SFD10044.1"/>
    <property type="molecule type" value="Genomic_DNA"/>
</dbReference>
<feature type="transmembrane region" description="Helical" evidence="1">
    <location>
        <begin position="12"/>
        <end position="33"/>
    </location>
</feature>
<evidence type="ECO:0000313" key="2">
    <source>
        <dbReference type="EMBL" id="SFD10044.1"/>
    </source>
</evidence>
<gene>
    <name evidence="2" type="ORF">SAMN02910406_03093</name>
</gene>
<name>A0A1I1PJP4_RUMAL</name>
<protein>
    <recommendedName>
        <fullName evidence="4">DUF3021 domain-containing protein</fullName>
    </recommendedName>
</protein>
<dbReference type="RefSeq" id="WP_074962900.1">
    <property type="nucleotide sequence ID" value="NZ_FOKQ01000035.1"/>
</dbReference>
<proteinExistence type="predicted"/>
<feature type="transmembrane region" description="Helical" evidence="1">
    <location>
        <begin position="69"/>
        <end position="90"/>
    </location>
</feature>
<evidence type="ECO:0008006" key="4">
    <source>
        <dbReference type="Google" id="ProtNLM"/>
    </source>
</evidence>
<sequence>MNYKIINDEGDKFCMTCIIISLLLNIGIAYLYMTRFNGFNIGIQLLIAFLITLAAFGGGQIYKYHIGHIIQVVSSICYASFITGFGAHLFKYKEITLIRTIAFLFIIYMELGVHIFIWAFRDRIINKYKHIMRRE</sequence>
<feature type="transmembrane region" description="Helical" evidence="1">
    <location>
        <begin position="96"/>
        <end position="120"/>
    </location>
</feature>
<keyword evidence="1" id="KW-1133">Transmembrane helix</keyword>
<keyword evidence="1" id="KW-0472">Membrane</keyword>
<evidence type="ECO:0000256" key="1">
    <source>
        <dbReference type="SAM" id="Phobius"/>
    </source>
</evidence>
<dbReference type="OrthoDB" id="9961697at2"/>
<dbReference type="Proteomes" id="UP000182192">
    <property type="component" value="Unassembled WGS sequence"/>
</dbReference>